<dbReference type="GO" id="GO:0000824">
    <property type="term" value="F:inositol-1,4,5,6-tetrakisphosphate 3-kinase activity"/>
    <property type="evidence" value="ECO:0007669"/>
    <property type="project" value="TreeGrafter"/>
</dbReference>
<evidence type="ECO:0000256" key="5">
    <source>
        <dbReference type="SAM" id="MobiDB-lite"/>
    </source>
</evidence>
<dbReference type="Proteomes" id="UP001161017">
    <property type="component" value="Unassembled WGS sequence"/>
</dbReference>
<dbReference type="PANTHER" id="PTHR12400:SF103">
    <property type="entry name" value="INOSITOL POLYPHOSPHATE MULTIKINASE"/>
    <property type="match status" value="1"/>
</dbReference>
<dbReference type="GO" id="GO:0005634">
    <property type="term" value="C:nucleus"/>
    <property type="evidence" value="ECO:0007669"/>
    <property type="project" value="TreeGrafter"/>
</dbReference>
<proteinExistence type="inferred from homology"/>
<dbReference type="EC" id="2.7.-.-" evidence="4"/>
<dbReference type="Gene3D" id="3.30.470.160">
    <property type="entry name" value="Inositol polyphosphate kinase"/>
    <property type="match status" value="1"/>
</dbReference>
<sequence>MANKSFRKSQLIAFDNVAAGHDGVLSDRSGVMIIKPCKQSEIDFYESTAAHPDILPFIPTYMGRLSLGADSAQAAGALILPGAGATEPDGQSRPGTATLPFVDHAWAPSNGGKIQTDLAVVLENVAAGYKRPNILDVKLGARLWADDAPKEKKARLQRAAEETTSKSLGFRIDGMKTYQGSGAAKRMDVNSDGYRVFDKNYGRSFNAETVQQGFRDFFQLEKGVASKDKKDPIRKTIRRFLGSLEEMVQVLEKEESRMYSASLLFVYEGNVEARGAAFPEERRILDEIQSARDRQSTFGNDAQVDHGPASDEDDGAEYDSEGEIARLPCIQSVKLIDFAHAQWVPGSGPDENILHGIRNVIQLMRGLIG</sequence>
<comment type="caution">
    <text evidence="6">The sequence shown here is derived from an EMBL/GenBank/DDBJ whole genome shotgun (WGS) entry which is preliminary data.</text>
</comment>
<keyword evidence="7" id="KW-1185">Reference proteome</keyword>
<dbReference type="Pfam" id="PF03770">
    <property type="entry name" value="IPK"/>
    <property type="match status" value="1"/>
</dbReference>
<dbReference type="EMBL" id="JAPUFD010000003">
    <property type="protein sequence ID" value="MDI1486445.1"/>
    <property type="molecule type" value="Genomic_DNA"/>
</dbReference>
<accession>A0AA43QH52</accession>
<evidence type="ECO:0000256" key="3">
    <source>
        <dbReference type="ARBA" id="ARBA00022777"/>
    </source>
</evidence>
<feature type="region of interest" description="Disordered" evidence="5">
    <location>
        <begin position="294"/>
        <end position="318"/>
    </location>
</feature>
<dbReference type="InterPro" id="IPR038286">
    <property type="entry name" value="IPK_sf"/>
</dbReference>
<dbReference type="GO" id="GO:0005737">
    <property type="term" value="C:cytoplasm"/>
    <property type="evidence" value="ECO:0007669"/>
    <property type="project" value="TreeGrafter"/>
</dbReference>
<evidence type="ECO:0000256" key="4">
    <source>
        <dbReference type="RuleBase" id="RU363090"/>
    </source>
</evidence>
<evidence type="ECO:0000313" key="7">
    <source>
        <dbReference type="Proteomes" id="UP001161017"/>
    </source>
</evidence>
<dbReference type="PANTHER" id="PTHR12400">
    <property type="entry name" value="INOSITOL POLYPHOSPHATE KINASE"/>
    <property type="match status" value="1"/>
</dbReference>
<dbReference type="InterPro" id="IPR005522">
    <property type="entry name" value="IPK"/>
</dbReference>
<dbReference type="AlphaFoldDB" id="A0AA43QH52"/>
<keyword evidence="2 4" id="KW-0808">Transferase</keyword>
<protein>
    <recommendedName>
        <fullName evidence="4">Kinase</fullName>
        <ecNumber evidence="4">2.7.-.-</ecNumber>
    </recommendedName>
</protein>
<evidence type="ECO:0000313" key="6">
    <source>
        <dbReference type="EMBL" id="MDI1486445.1"/>
    </source>
</evidence>
<keyword evidence="3 4" id="KW-0418">Kinase</keyword>
<dbReference type="GO" id="GO:0046854">
    <property type="term" value="P:phosphatidylinositol phosphate biosynthetic process"/>
    <property type="evidence" value="ECO:0007669"/>
    <property type="project" value="TreeGrafter"/>
</dbReference>
<dbReference type="GO" id="GO:0032958">
    <property type="term" value="P:inositol phosphate biosynthetic process"/>
    <property type="evidence" value="ECO:0007669"/>
    <property type="project" value="InterPro"/>
</dbReference>
<reference evidence="6" key="1">
    <citation type="journal article" date="2023" name="Genome Biol. Evol.">
        <title>First Whole Genome Sequence and Flow Cytometry Genome Size Data for the Lichen-Forming Fungus Ramalina farinacea (Ascomycota).</title>
        <authorList>
            <person name="Llewellyn T."/>
            <person name="Mian S."/>
            <person name="Hill R."/>
            <person name="Leitch I.J."/>
            <person name="Gaya E."/>
        </authorList>
    </citation>
    <scope>NUCLEOTIDE SEQUENCE</scope>
    <source>
        <strain evidence="6">LIQ254RAFAR</strain>
    </source>
</reference>
<comment type="similarity">
    <text evidence="1 4">Belongs to the inositol phosphokinase (IPK) family.</text>
</comment>
<name>A0AA43QH52_9LECA</name>
<organism evidence="6 7">
    <name type="scientific">Ramalina farinacea</name>
    <dbReference type="NCBI Taxonomy" id="258253"/>
    <lineage>
        <taxon>Eukaryota</taxon>
        <taxon>Fungi</taxon>
        <taxon>Dikarya</taxon>
        <taxon>Ascomycota</taxon>
        <taxon>Pezizomycotina</taxon>
        <taxon>Lecanoromycetes</taxon>
        <taxon>OSLEUM clade</taxon>
        <taxon>Lecanoromycetidae</taxon>
        <taxon>Lecanorales</taxon>
        <taxon>Lecanorineae</taxon>
        <taxon>Ramalinaceae</taxon>
        <taxon>Ramalina</taxon>
    </lineage>
</organism>
<dbReference type="GO" id="GO:0008440">
    <property type="term" value="F:inositol-1,4,5-trisphosphate 3-kinase activity"/>
    <property type="evidence" value="ECO:0007669"/>
    <property type="project" value="TreeGrafter"/>
</dbReference>
<evidence type="ECO:0000256" key="1">
    <source>
        <dbReference type="ARBA" id="ARBA00007374"/>
    </source>
</evidence>
<evidence type="ECO:0000256" key="2">
    <source>
        <dbReference type="ARBA" id="ARBA00022679"/>
    </source>
</evidence>
<dbReference type="SUPFAM" id="SSF56104">
    <property type="entry name" value="SAICAR synthase-like"/>
    <property type="match status" value="1"/>
</dbReference>
<gene>
    <name evidence="6" type="ORF">OHK93_005673</name>
</gene>